<organism evidence="1">
    <name type="scientific">Anguilla anguilla</name>
    <name type="common">European freshwater eel</name>
    <name type="synonym">Muraena anguilla</name>
    <dbReference type="NCBI Taxonomy" id="7936"/>
    <lineage>
        <taxon>Eukaryota</taxon>
        <taxon>Metazoa</taxon>
        <taxon>Chordata</taxon>
        <taxon>Craniata</taxon>
        <taxon>Vertebrata</taxon>
        <taxon>Euteleostomi</taxon>
        <taxon>Actinopterygii</taxon>
        <taxon>Neopterygii</taxon>
        <taxon>Teleostei</taxon>
        <taxon>Anguilliformes</taxon>
        <taxon>Anguillidae</taxon>
        <taxon>Anguilla</taxon>
    </lineage>
</organism>
<accession>A0A0E9QE99</accession>
<dbReference type="AlphaFoldDB" id="A0A0E9QE99"/>
<reference evidence="1" key="2">
    <citation type="journal article" date="2015" name="Fish Shellfish Immunol.">
        <title>Early steps in the European eel (Anguilla anguilla)-Vibrio vulnificus interaction in the gills: Role of the RtxA13 toxin.</title>
        <authorList>
            <person name="Callol A."/>
            <person name="Pajuelo D."/>
            <person name="Ebbesson L."/>
            <person name="Teles M."/>
            <person name="MacKenzie S."/>
            <person name="Amaro C."/>
        </authorList>
    </citation>
    <scope>NUCLEOTIDE SEQUENCE</scope>
</reference>
<name>A0A0E9QE99_ANGAN</name>
<reference evidence="1" key="1">
    <citation type="submission" date="2014-11" db="EMBL/GenBank/DDBJ databases">
        <authorList>
            <person name="Amaro Gonzalez C."/>
        </authorList>
    </citation>
    <scope>NUCLEOTIDE SEQUENCE</scope>
</reference>
<proteinExistence type="predicted"/>
<evidence type="ECO:0000313" key="1">
    <source>
        <dbReference type="EMBL" id="JAH15206.1"/>
    </source>
</evidence>
<protein>
    <submittedName>
        <fullName evidence="1">Uncharacterized protein</fullName>
    </submittedName>
</protein>
<dbReference type="EMBL" id="GBXM01093371">
    <property type="protein sequence ID" value="JAH15206.1"/>
    <property type="molecule type" value="Transcribed_RNA"/>
</dbReference>
<sequence length="23" mass="2808">MCVITLFTFHLSKNKPFMVYFQI</sequence>